<feature type="domain" description="AAA" evidence="1">
    <location>
        <begin position="5"/>
        <end position="171"/>
    </location>
</feature>
<accession>A0ABV0F5S9</accession>
<protein>
    <submittedName>
        <fullName evidence="2">Chromosome partitioning protein</fullName>
    </submittedName>
</protein>
<dbReference type="EMBL" id="MAEI02000001">
    <property type="protein sequence ID" value="MEO1781971.1"/>
    <property type="molecule type" value="Genomic_DNA"/>
</dbReference>
<evidence type="ECO:0000313" key="3">
    <source>
        <dbReference type="Proteomes" id="UP001429357"/>
    </source>
</evidence>
<dbReference type="PANTHER" id="PTHR13696">
    <property type="entry name" value="P-LOOP CONTAINING NUCLEOSIDE TRIPHOSPHATE HYDROLASE"/>
    <property type="match status" value="1"/>
</dbReference>
<dbReference type="InterPro" id="IPR027417">
    <property type="entry name" value="P-loop_NTPase"/>
</dbReference>
<dbReference type="Proteomes" id="UP001429357">
    <property type="component" value="Unassembled WGS sequence"/>
</dbReference>
<name>A0ABV0F5S9_9ENTE</name>
<reference evidence="3" key="1">
    <citation type="submission" date="2016-06" db="EMBL/GenBank/DDBJ databases">
        <title>Four novel species of enterococci isolated from chicken manure.</title>
        <authorList>
            <person name="Van Tyne D."/>
        </authorList>
    </citation>
    <scope>NUCLEOTIDE SEQUENCE [LARGE SCALE GENOMIC DNA]</scope>
    <source>
        <strain evidence="3">JM9A</strain>
    </source>
</reference>
<gene>
    <name evidence="2" type="ORF">BAU18_001564</name>
</gene>
<dbReference type="Pfam" id="PF13614">
    <property type="entry name" value="AAA_31"/>
    <property type="match status" value="1"/>
</dbReference>
<keyword evidence="3" id="KW-1185">Reference proteome</keyword>
<dbReference type="InterPro" id="IPR025669">
    <property type="entry name" value="AAA_dom"/>
</dbReference>
<organism evidence="2 3">
    <name type="scientific">Enterococcus diestrammenae</name>
    <dbReference type="NCBI Taxonomy" id="1155073"/>
    <lineage>
        <taxon>Bacteria</taxon>
        <taxon>Bacillati</taxon>
        <taxon>Bacillota</taxon>
        <taxon>Bacilli</taxon>
        <taxon>Lactobacillales</taxon>
        <taxon>Enterococcaceae</taxon>
        <taxon>Enterococcus</taxon>
    </lineage>
</organism>
<dbReference type="SUPFAM" id="SSF52540">
    <property type="entry name" value="P-loop containing nucleoside triphosphate hydrolases"/>
    <property type="match status" value="1"/>
</dbReference>
<dbReference type="Gene3D" id="3.40.50.300">
    <property type="entry name" value="P-loop containing nucleotide triphosphate hydrolases"/>
    <property type="match status" value="1"/>
</dbReference>
<evidence type="ECO:0000259" key="1">
    <source>
        <dbReference type="Pfam" id="PF13614"/>
    </source>
</evidence>
<dbReference type="CDD" id="cd02042">
    <property type="entry name" value="ParAB_family"/>
    <property type="match status" value="1"/>
</dbReference>
<dbReference type="InterPro" id="IPR050678">
    <property type="entry name" value="DNA_Partitioning_ATPase"/>
</dbReference>
<evidence type="ECO:0000313" key="2">
    <source>
        <dbReference type="EMBL" id="MEO1781971.1"/>
    </source>
</evidence>
<dbReference type="RefSeq" id="WP_161869258.1">
    <property type="nucleotide sequence ID" value="NZ_MAEI02000001.1"/>
</dbReference>
<sequence>MTKSFTVNIQKGGVGKTTLTINGAYYLIEKEDANVLLIDMDESINLSKRFKELVSEGEDIPEESTVREFFTNTGNPKPIKISDQMDLIYGYDKLAELEKEVEAGKGRGYLLAWYFKNLKELESKYDYILIDTHNSFNIFTDNAIAMSDYVLAIADIDEDAIEKLRVEDRHVEELKEAFINPITSESFVRAKVLKVGNKVQNNTHDSQMFKKAFEQMMKMDSAFLGYFEFRSLFGKVKTTGQPLTELELVYNTPSYRRFFDSTWNLYKKIFSGGELDE</sequence>
<dbReference type="PANTHER" id="PTHR13696:SF99">
    <property type="entry name" value="COBYRINIC ACID AC-DIAMIDE SYNTHASE"/>
    <property type="match status" value="1"/>
</dbReference>
<comment type="caution">
    <text evidence="2">The sequence shown here is derived from an EMBL/GenBank/DDBJ whole genome shotgun (WGS) entry which is preliminary data.</text>
</comment>
<reference evidence="2 3" key="2">
    <citation type="submission" date="2024-02" db="EMBL/GenBank/DDBJ databases">
        <title>The Genome Sequence of Enterococcus diestrammenae JM9A.</title>
        <authorList>
            <person name="Earl A."/>
            <person name="Manson A."/>
            <person name="Gilmore M."/>
            <person name="Sanders J."/>
            <person name="Shea T."/>
            <person name="Howe W."/>
            <person name="Livny J."/>
            <person name="Cuomo C."/>
            <person name="Neafsey D."/>
            <person name="Birren B."/>
        </authorList>
    </citation>
    <scope>NUCLEOTIDE SEQUENCE [LARGE SCALE GENOMIC DNA]</scope>
    <source>
        <strain evidence="2 3">JM9A</strain>
    </source>
</reference>
<proteinExistence type="predicted"/>